<name>A0AAD5SWN1_9FUNG</name>
<comment type="caution">
    <text evidence="3">The sequence shown here is derived from an EMBL/GenBank/DDBJ whole genome shotgun (WGS) entry which is preliminary data.</text>
</comment>
<reference evidence="3" key="1">
    <citation type="submission" date="2020-05" db="EMBL/GenBank/DDBJ databases">
        <title>Phylogenomic resolution of chytrid fungi.</title>
        <authorList>
            <person name="Stajich J.E."/>
            <person name="Amses K."/>
            <person name="Simmons R."/>
            <person name="Seto K."/>
            <person name="Myers J."/>
            <person name="Bonds A."/>
            <person name="Quandt C.A."/>
            <person name="Barry K."/>
            <person name="Liu P."/>
            <person name="Grigoriev I."/>
            <person name="Longcore J.E."/>
            <person name="James T.Y."/>
        </authorList>
    </citation>
    <scope>NUCLEOTIDE SEQUENCE</scope>
    <source>
        <strain evidence="3">JEL0513</strain>
    </source>
</reference>
<proteinExistence type="predicted"/>
<dbReference type="GO" id="GO:0016538">
    <property type="term" value="F:cyclin-dependent protein serine/threonine kinase regulator activity"/>
    <property type="evidence" value="ECO:0007669"/>
    <property type="project" value="TreeGrafter"/>
</dbReference>
<dbReference type="PANTHER" id="PTHR15615">
    <property type="match status" value="1"/>
</dbReference>
<feature type="region of interest" description="Disordered" evidence="2">
    <location>
        <begin position="107"/>
        <end position="136"/>
    </location>
</feature>
<dbReference type="CDD" id="cd20557">
    <property type="entry name" value="CYCLIN_ScPCL1-like"/>
    <property type="match status" value="1"/>
</dbReference>
<evidence type="ECO:0000256" key="1">
    <source>
        <dbReference type="SAM" id="Coils"/>
    </source>
</evidence>
<dbReference type="Gene3D" id="1.10.472.10">
    <property type="entry name" value="Cyclin-like"/>
    <property type="match status" value="1"/>
</dbReference>
<dbReference type="GO" id="GO:0000307">
    <property type="term" value="C:cyclin-dependent protein kinase holoenzyme complex"/>
    <property type="evidence" value="ECO:0007669"/>
    <property type="project" value="TreeGrafter"/>
</dbReference>
<sequence length="496" mass="58916">MGVLESDAFICIPTSHQNHVHRYQKDLNQWHNDQTNGSKQVQNYQPFFQRGSFELQQFQRQQQQFIQQQFQQQQQHQQQLQHQQQQQQQRHQQQQLQQLQQQQRYQYQQRQHSQHRLHQQQQQQQHHHQYQEQHQQQLLQQQQYQHQYRNQYQTLNEDHRNLSFQNSKYYFCTEFQYENSEFSTNNQQQSASVLDEFGYSNHRQSIKPQSSVLPQFDPSFVFNSHENDFERIYGKSEIYDDQNCIPKTDNLAALIRDSVEKKEKQSQEIAIKLATAPELPQELSDFAKFVKTALLEILGIIEPTKQTNWNETEAINSENLSSYIENILQTTDVSPGYCFENGTEKNLVIFGLMLANKILDDHTFTNRTWSDVSKIPLEDLNTYEIRYLNFLNHSNFIIAREEFSDWIIILQNYHKQRKILVNQVFQTSEASNHHVLVSAATAADGFYDETAGSDTRGTSEDDIQIKQSNRYFKDSMEAYGFFQESFTKSALFTGFS</sequence>
<dbReference type="InterPro" id="IPR013922">
    <property type="entry name" value="Cyclin_PHO80-like"/>
</dbReference>
<evidence type="ECO:0000313" key="4">
    <source>
        <dbReference type="Proteomes" id="UP001211907"/>
    </source>
</evidence>
<dbReference type="GO" id="GO:0005634">
    <property type="term" value="C:nucleus"/>
    <property type="evidence" value="ECO:0007669"/>
    <property type="project" value="TreeGrafter"/>
</dbReference>
<evidence type="ECO:0000256" key="2">
    <source>
        <dbReference type="SAM" id="MobiDB-lite"/>
    </source>
</evidence>
<protein>
    <submittedName>
        <fullName evidence="3">Uncharacterized protein</fullName>
    </submittedName>
</protein>
<dbReference type="AlphaFoldDB" id="A0AAD5SWN1"/>
<dbReference type="Proteomes" id="UP001211907">
    <property type="component" value="Unassembled WGS sequence"/>
</dbReference>
<dbReference type="Pfam" id="PF08613">
    <property type="entry name" value="Cyclin"/>
    <property type="match status" value="1"/>
</dbReference>
<dbReference type="PANTHER" id="PTHR15615:SF27">
    <property type="entry name" value="PHO85 CYCLIN CLG1"/>
    <property type="match status" value="1"/>
</dbReference>
<accession>A0AAD5SWN1</accession>
<dbReference type="GO" id="GO:0019901">
    <property type="term" value="F:protein kinase binding"/>
    <property type="evidence" value="ECO:0007669"/>
    <property type="project" value="InterPro"/>
</dbReference>
<dbReference type="EMBL" id="JADGJH010001408">
    <property type="protein sequence ID" value="KAJ3113946.1"/>
    <property type="molecule type" value="Genomic_DNA"/>
</dbReference>
<organism evidence="3 4">
    <name type="scientific">Physocladia obscura</name>
    <dbReference type="NCBI Taxonomy" id="109957"/>
    <lineage>
        <taxon>Eukaryota</taxon>
        <taxon>Fungi</taxon>
        <taxon>Fungi incertae sedis</taxon>
        <taxon>Chytridiomycota</taxon>
        <taxon>Chytridiomycota incertae sedis</taxon>
        <taxon>Chytridiomycetes</taxon>
        <taxon>Chytridiales</taxon>
        <taxon>Chytriomycetaceae</taxon>
        <taxon>Physocladia</taxon>
    </lineage>
</organism>
<keyword evidence="1" id="KW-0175">Coiled coil</keyword>
<evidence type="ECO:0000313" key="3">
    <source>
        <dbReference type="EMBL" id="KAJ3113946.1"/>
    </source>
</evidence>
<keyword evidence="4" id="KW-1185">Reference proteome</keyword>
<gene>
    <name evidence="3" type="ORF">HK100_001840</name>
</gene>
<feature type="coiled-coil region" evidence="1">
    <location>
        <begin position="66"/>
        <end position="102"/>
    </location>
</feature>